<name>A0ABQ5HQD9_9ASTR</name>
<gene>
    <name evidence="1" type="ORF">Tco_1078922</name>
</gene>
<organism evidence="1 2">
    <name type="scientific">Tanacetum coccineum</name>
    <dbReference type="NCBI Taxonomy" id="301880"/>
    <lineage>
        <taxon>Eukaryota</taxon>
        <taxon>Viridiplantae</taxon>
        <taxon>Streptophyta</taxon>
        <taxon>Embryophyta</taxon>
        <taxon>Tracheophyta</taxon>
        <taxon>Spermatophyta</taxon>
        <taxon>Magnoliopsida</taxon>
        <taxon>eudicotyledons</taxon>
        <taxon>Gunneridae</taxon>
        <taxon>Pentapetalae</taxon>
        <taxon>asterids</taxon>
        <taxon>campanulids</taxon>
        <taxon>Asterales</taxon>
        <taxon>Asteraceae</taxon>
        <taxon>Asteroideae</taxon>
        <taxon>Anthemideae</taxon>
        <taxon>Anthemidinae</taxon>
        <taxon>Tanacetum</taxon>
    </lineage>
</organism>
<reference evidence="1" key="2">
    <citation type="submission" date="2022-01" db="EMBL/GenBank/DDBJ databases">
        <authorList>
            <person name="Yamashiro T."/>
            <person name="Shiraishi A."/>
            <person name="Satake H."/>
            <person name="Nakayama K."/>
        </authorList>
    </citation>
    <scope>NUCLEOTIDE SEQUENCE</scope>
</reference>
<proteinExistence type="predicted"/>
<comment type="caution">
    <text evidence="1">The sequence shown here is derived from an EMBL/GenBank/DDBJ whole genome shotgun (WGS) entry which is preliminary data.</text>
</comment>
<reference evidence="1" key="1">
    <citation type="journal article" date="2022" name="Int. J. Mol. Sci.">
        <title>Draft Genome of Tanacetum Coccineum: Genomic Comparison of Closely Related Tanacetum-Family Plants.</title>
        <authorList>
            <person name="Yamashiro T."/>
            <person name="Shiraishi A."/>
            <person name="Nakayama K."/>
            <person name="Satake H."/>
        </authorList>
    </citation>
    <scope>NUCLEOTIDE SEQUENCE</scope>
</reference>
<protein>
    <submittedName>
        <fullName evidence="1">Uncharacterized protein</fullName>
    </submittedName>
</protein>
<dbReference type="EMBL" id="BQNB010019889">
    <property type="protein sequence ID" value="GJT90077.1"/>
    <property type="molecule type" value="Genomic_DNA"/>
</dbReference>
<keyword evidence="2" id="KW-1185">Reference proteome</keyword>
<evidence type="ECO:0000313" key="1">
    <source>
        <dbReference type="EMBL" id="GJT90077.1"/>
    </source>
</evidence>
<evidence type="ECO:0000313" key="2">
    <source>
        <dbReference type="Proteomes" id="UP001151760"/>
    </source>
</evidence>
<sequence>MVGCSIYTVTSVLTQRELDLHCLTYNISAELRPEVPDRNSTIKDSPERKICMYTRFIEFANYRIRLSKFLLCVLEYYQINLSQLSVIGAAKVSHFEIMCHALVCPLSIPWFDGTSVVKDPLPVDEAVDLPCVELLNEKRTLIRKYLETFLCLVGLSRSFVETDIRPTLLRDDDEEMGLLDFVRAVDPFKVKVGERTLAENEVPLVTKTEDRVVSPSSQTICLVDHTIQDELNVNSGCNISHFQVIYDFIYSIIYF</sequence>
<accession>A0ABQ5HQD9</accession>
<dbReference type="Proteomes" id="UP001151760">
    <property type="component" value="Unassembled WGS sequence"/>
</dbReference>